<gene>
    <name evidence="2" type="ORF">SAMN05660652_03136</name>
</gene>
<keyword evidence="3" id="KW-1185">Reference proteome</keyword>
<accession>A0A1G8J4F7</accession>
<dbReference type="Pfam" id="PF02515">
    <property type="entry name" value="CoA_transf_3"/>
    <property type="match status" value="1"/>
</dbReference>
<dbReference type="SUPFAM" id="SSF89796">
    <property type="entry name" value="CoA-transferase family III (CaiB/BaiF)"/>
    <property type="match status" value="1"/>
</dbReference>
<dbReference type="InterPro" id="IPR023606">
    <property type="entry name" value="CoA-Trfase_III_dom_1_sf"/>
</dbReference>
<dbReference type="STRING" id="83767.SAMN05660652_03136"/>
<dbReference type="OrthoDB" id="5294844at2"/>
<dbReference type="AlphaFoldDB" id="A0A1G8J4F7"/>
<dbReference type="Proteomes" id="UP000198607">
    <property type="component" value="Unassembled WGS sequence"/>
</dbReference>
<dbReference type="PANTHER" id="PTHR48207:SF3">
    <property type="entry name" value="SUCCINATE--HYDROXYMETHYLGLUTARATE COA-TRANSFERASE"/>
    <property type="match status" value="1"/>
</dbReference>
<proteinExistence type="predicted"/>
<organism evidence="2 3">
    <name type="scientific">Propionivibrio dicarboxylicus</name>
    <dbReference type="NCBI Taxonomy" id="83767"/>
    <lineage>
        <taxon>Bacteria</taxon>
        <taxon>Pseudomonadati</taxon>
        <taxon>Pseudomonadota</taxon>
        <taxon>Betaproteobacteria</taxon>
        <taxon>Rhodocyclales</taxon>
        <taxon>Rhodocyclaceae</taxon>
        <taxon>Propionivibrio</taxon>
    </lineage>
</organism>
<dbReference type="InterPro" id="IPR050483">
    <property type="entry name" value="CoA-transferase_III_domain"/>
</dbReference>
<name>A0A1G8J4F7_9RHOO</name>
<dbReference type="InterPro" id="IPR003673">
    <property type="entry name" value="CoA-Trfase_fam_III"/>
</dbReference>
<sequence>MNTIQEAVTTGALKGLKVLDLTRVLAGPFCTMLLGDMGAEIIKIEEPGKGDDTRGYPPFIDGHSAYFANLNRNKRSITLDLKNPQAKETFMQLVEAVDVVIENYKPGTMEKLGLSYDKAKARNPRIVYASISGFGQYGPYKDRPGYDIIGQAMGGLMSVTGWPDSPPTRTGTAMGDILGGLNCCIGILAALRSRDATGIGQHVDVALVDSVVSSMETIIQLYLVDQRVPQRIGNRYEFIYPYDSFQAADGWVVIGVGGDEVWKRFCQATGLVALLEDATLATNRERVANNARLKTTVTEWTSSRKVADIVELLLAHSVPCSPIYSVDQLANDPHIAGAREMIVEMDHPARGKMKVINNPIKFSATKTAIRSTSPQLGEHTERVMAEVLGLSATQIEALKDDGAFGRAS</sequence>
<evidence type="ECO:0000313" key="3">
    <source>
        <dbReference type="Proteomes" id="UP000198607"/>
    </source>
</evidence>
<evidence type="ECO:0000313" key="2">
    <source>
        <dbReference type="EMBL" id="SDI25867.1"/>
    </source>
</evidence>
<reference evidence="2 3" key="1">
    <citation type="submission" date="2016-10" db="EMBL/GenBank/DDBJ databases">
        <authorList>
            <person name="de Groot N.N."/>
        </authorList>
    </citation>
    <scope>NUCLEOTIDE SEQUENCE [LARGE SCALE GENOMIC DNA]</scope>
    <source>
        <strain evidence="2 3">DSM 5885</strain>
    </source>
</reference>
<dbReference type="EMBL" id="FNCY01000015">
    <property type="protein sequence ID" value="SDI25867.1"/>
    <property type="molecule type" value="Genomic_DNA"/>
</dbReference>
<dbReference type="RefSeq" id="WP_091938860.1">
    <property type="nucleotide sequence ID" value="NZ_FNCY01000015.1"/>
</dbReference>
<keyword evidence="1 2" id="KW-0808">Transferase</keyword>
<dbReference type="InterPro" id="IPR044855">
    <property type="entry name" value="CoA-Trfase_III_dom3_sf"/>
</dbReference>
<protein>
    <submittedName>
        <fullName evidence="2">Formyl-CoA transferase</fullName>
    </submittedName>
</protein>
<dbReference type="Gene3D" id="3.40.50.10540">
    <property type="entry name" value="Crotonobetainyl-coa:carnitine coa-transferase, domain 1"/>
    <property type="match status" value="1"/>
</dbReference>
<evidence type="ECO:0000256" key="1">
    <source>
        <dbReference type="ARBA" id="ARBA00022679"/>
    </source>
</evidence>
<dbReference type="Gene3D" id="3.30.1540.10">
    <property type="entry name" value="formyl-coa transferase, domain 3"/>
    <property type="match status" value="1"/>
</dbReference>
<dbReference type="GO" id="GO:0008410">
    <property type="term" value="F:CoA-transferase activity"/>
    <property type="evidence" value="ECO:0007669"/>
    <property type="project" value="TreeGrafter"/>
</dbReference>
<dbReference type="PANTHER" id="PTHR48207">
    <property type="entry name" value="SUCCINATE--HYDROXYMETHYLGLUTARATE COA-TRANSFERASE"/>
    <property type="match status" value="1"/>
</dbReference>